<keyword evidence="8" id="KW-1185">Reference proteome</keyword>
<dbReference type="SUPFAM" id="SSF46689">
    <property type="entry name" value="Homeodomain-like"/>
    <property type="match status" value="1"/>
</dbReference>
<reference evidence="8" key="1">
    <citation type="journal article" date="2019" name="Int. J. Syst. Evol. Microbiol.">
        <title>The Global Catalogue of Microorganisms (GCM) 10K type strain sequencing project: providing services to taxonomists for standard genome sequencing and annotation.</title>
        <authorList>
            <consortium name="The Broad Institute Genomics Platform"/>
            <consortium name="The Broad Institute Genome Sequencing Center for Infectious Disease"/>
            <person name="Wu L."/>
            <person name="Ma J."/>
        </authorList>
    </citation>
    <scope>NUCLEOTIDE SEQUENCE [LARGE SCALE GENOMIC DNA]</scope>
    <source>
        <strain evidence="8">CGMCC 4.1469</strain>
    </source>
</reference>
<evidence type="ECO:0000256" key="2">
    <source>
        <dbReference type="ARBA" id="ARBA00023125"/>
    </source>
</evidence>
<dbReference type="InterPro" id="IPR050109">
    <property type="entry name" value="HTH-type_TetR-like_transc_reg"/>
</dbReference>
<dbReference type="SUPFAM" id="SSF48498">
    <property type="entry name" value="Tetracyclin repressor-like, C-terminal domain"/>
    <property type="match status" value="1"/>
</dbReference>
<dbReference type="Pfam" id="PF00440">
    <property type="entry name" value="TetR_N"/>
    <property type="match status" value="1"/>
</dbReference>
<name>A0ABW1EUF1_9ACTN</name>
<dbReference type="RefSeq" id="WP_313762767.1">
    <property type="nucleotide sequence ID" value="NZ_BAAAVH010000110.1"/>
</dbReference>
<evidence type="ECO:0000259" key="6">
    <source>
        <dbReference type="PROSITE" id="PS50977"/>
    </source>
</evidence>
<feature type="domain" description="HTH tetR-type" evidence="6">
    <location>
        <begin position="22"/>
        <end position="82"/>
    </location>
</feature>
<dbReference type="InterPro" id="IPR036271">
    <property type="entry name" value="Tet_transcr_reg_TetR-rel_C_sf"/>
</dbReference>
<feature type="DNA-binding region" description="H-T-H motif" evidence="4">
    <location>
        <begin position="45"/>
        <end position="64"/>
    </location>
</feature>
<dbReference type="Pfam" id="PF02909">
    <property type="entry name" value="TetR_C_1"/>
    <property type="match status" value="1"/>
</dbReference>
<dbReference type="EMBL" id="JBHSOD010000004">
    <property type="protein sequence ID" value="MFC5884319.1"/>
    <property type="molecule type" value="Genomic_DNA"/>
</dbReference>
<evidence type="ECO:0000313" key="8">
    <source>
        <dbReference type="Proteomes" id="UP001596067"/>
    </source>
</evidence>
<accession>A0ABW1EUF1</accession>
<keyword evidence="1" id="KW-0805">Transcription regulation</keyword>
<dbReference type="PANTHER" id="PTHR30055:SF151">
    <property type="entry name" value="TRANSCRIPTIONAL REGULATORY PROTEIN"/>
    <property type="match status" value="1"/>
</dbReference>
<organism evidence="7 8">
    <name type="scientific">Kitasatospora aburaviensis</name>
    <dbReference type="NCBI Taxonomy" id="67265"/>
    <lineage>
        <taxon>Bacteria</taxon>
        <taxon>Bacillati</taxon>
        <taxon>Actinomycetota</taxon>
        <taxon>Actinomycetes</taxon>
        <taxon>Kitasatosporales</taxon>
        <taxon>Streptomycetaceae</taxon>
        <taxon>Kitasatospora</taxon>
    </lineage>
</organism>
<sequence length="262" mass="28203">MAERVVPEPQRRRRRPTKQGTVLSAEMIVDTALRLVGQHGAEALTVRRLGAALGADPSAIYRYFHSTDDLLLALADELVGQAQDGWRPTGDWRADLRSIGLRIHAAYQAHPQAALLAAHRTTGRGHEMLAVERILGVLRRAGFPDHEAVPIYHAFVDQGLAFAALDAAALALPAAAATADLQVWRQRYSRLGADTHPNIAATAPLLEAEMRRSGYPFALELLLDAVAARHPAAGAQTGAGAVEAPDRQPEQAADPMPEQDLP</sequence>
<evidence type="ECO:0000313" key="7">
    <source>
        <dbReference type="EMBL" id="MFC5884319.1"/>
    </source>
</evidence>
<dbReference type="Gene3D" id="1.10.357.10">
    <property type="entry name" value="Tetracycline Repressor, domain 2"/>
    <property type="match status" value="1"/>
</dbReference>
<evidence type="ECO:0000256" key="5">
    <source>
        <dbReference type="SAM" id="MobiDB-lite"/>
    </source>
</evidence>
<comment type="caution">
    <text evidence="7">The sequence shown here is derived from an EMBL/GenBank/DDBJ whole genome shotgun (WGS) entry which is preliminary data.</text>
</comment>
<gene>
    <name evidence="7" type="ORF">ACFP0N_04870</name>
</gene>
<dbReference type="InterPro" id="IPR004111">
    <property type="entry name" value="Repressor_TetR_C"/>
</dbReference>
<dbReference type="PROSITE" id="PS50977">
    <property type="entry name" value="HTH_TETR_2"/>
    <property type="match status" value="1"/>
</dbReference>
<dbReference type="InterPro" id="IPR001647">
    <property type="entry name" value="HTH_TetR"/>
</dbReference>
<evidence type="ECO:0000256" key="4">
    <source>
        <dbReference type="PROSITE-ProRule" id="PRU00335"/>
    </source>
</evidence>
<protein>
    <submittedName>
        <fullName evidence="7">TetR/AcrR family transcriptional regulator</fullName>
    </submittedName>
</protein>
<proteinExistence type="predicted"/>
<evidence type="ECO:0000256" key="1">
    <source>
        <dbReference type="ARBA" id="ARBA00023015"/>
    </source>
</evidence>
<dbReference type="InterPro" id="IPR009057">
    <property type="entry name" value="Homeodomain-like_sf"/>
</dbReference>
<keyword evidence="2 4" id="KW-0238">DNA-binding</keyword>
<dbReference type="Gene3D" id="1.10.10.60">
    <property type="entry name" value="Homeodomain-like"/>
    <property type="match status" value="1"/>
</dbReference>
<feature type="region of interest" description="Disordered" evidence="5">
    <location>
        <begin position="234"/>
        <end position="262"/>
    </location>
</feature>
<evidence type="ECO:0000256" key="3">
    <source>
        <dbReference type="ARBA" id="ARBA00023163"/>
    </source>
</evidence>
<dbReference type="PANTHER" id="PTHR30055">
    <property type="entry name" value="HTH-TYPE TRANSCRIPTIONAL REGULATOR RUTR"/>
    <property type="match status" value="1"/>
</dbReference>
<keyword evidence="3" id="KW-0804">Transcription</keyword>
<dbReference type="Proteomes" id="UP001596067">
    <property type="component" value="Unassembled WGS sequence"/>
</dbReference>